<dbReference type="RefSeq" id="XP_018639824.1">
    <property type="nucleotide sequence ID" value="XM_018787082.1"/>
</dbReference>
<evidence type="ECO:0000313" key="4">
    <source>
        <dbReference type="Proteomes" id="UP000076004"/>
    </source>
</evidence>
<organism evidence="3 4">
    <name type="scientific">Plasmodium gaboni</name>
    <dbReference type="NCBI Taxonomy" id="647221"/>
    <lineage>
        <taxon>Eukaryota</taxon>
        <taxon>Sar</taxon>
        <taxon>Alveolata</taxon>
        <taxon>Apicomplexa</taxon>
        <taxon>Aconoidasida</taxon>
        <taxon>Haemosporida</taxon>
        <taxon>Plasmodiidae</taxon>
        <taxon>Plasmodium</taxon>
        <taxon>Plasmodium (Laverania)</taxon>
    </lineage>
</organism>
<dbReference type="AlphaFoldDB" id="A0A151LD11"/>
<dbReference type="Pfam" id="PF09687">
    <property type="entry name" value="PRESAN"/>
    <property type="match status" value="1"/>
</dbReference>
<keyword evidence="1" id="KW-1133">Transmembrane helix</keyword>
<gene>
    <name evidence="3" type="ORF">PGSY75_1301500</name>
</gene>
<feature type="transmembrane region" description="Helical" evidence="1">
    <location>
        <begin position="6"/>
        <end position="22"/>
    </location>
</feature>
<dbReference type="VEuPathDB" id="PlasmoDB:PGSY75_1301500"/>
<keyword evidence="1" id="KW-0812">Transmembrane</keyword>
<dbReference type="GeneID" id="29777675"/>
<name>A0A151LD11_9APIC</name>
<reference evidence="3 4" key="1">
    <citation type="journal article" date="2016" name="Nat. Commun.">
        <title>Genomes of cryptic chimpanzee Plasmodium species reveal key evolutionary events leading to human malaria.</title>
        <authorList>
            <person name="Sundararaman S.A."/>
            <person name="Plenderleith L.J."/>
            <person name="Liu W."/>
            <person name="Loy D.E."/>
            <person name="Learn G.H."/>
            <person name="Li Y."/>
            <person name="Shaw K.S."/>
            <person name="Ayouba A."/>
            <person name="Peeters M."/>
            <person name="Speede S."/>
            <person name="Shaw G.M."/>
            <person name="Bushman F.D."/>
            <person name="Brisson D."/>
            <person name="Rayner J.C."/>
            <person name="Sharp P.M."/>
            <person name="Hahn B.H."/>
        </authorList>
    </citation>
    <scope>NUCLEOTIDE SEQUENCE [LARGE SCALE GENOMIC DNA]</scope>
    <source>
        <strain evidence="3 4">SY75</strain>
    </source>
</reference>
<feature type="transmembrane region" description="Helical" evidence="1">
    <location>
        <begin position="43"/>
        <end position="68"/>
    </location>
</feature>
<dbReference type="Gene3D" id="6.10.280.180">
    <property type="entry name" value="Plasmodium RESA, N-terminal helical domain"/>
    <property type="match status" value="1"/>
</dbReference>
<dbReference type="InterPro" id="IPR019111">
    <property type="entry name" value="PRESA_N"/>
</dbReference>
<dbReference type="NCBIfam" id="TIGR01639">
    <property type="entry name" value="P_fal_TIGR01639"/>
    <property type="match status" value="1"/>
</dbReference>
<accession>A0A151LD11</accession>
<sequence>MNLLNVMNLIILIYKILYIKYTKNKYIFTLNEENYKKKKRTYWYKNCTFRYLLIFIVSISSIKLMTLYENKIISSMHINNKYARILDEYQNDYNCRVKSKNPKNNIRTKKDDESRNRYNNINMNVNNIDNEQMSKNNIYFHNNPNDSGYISMNVSNDSLNLNYNDTTNSLTKEQLFEIINSLEEVPSHEDLENIWKHAICVAKEGLGRMIKKLYFYLDSYMDEYEEMQKQKWFCFRKEISEDFMDEINETLLSHEKSYTYKFYKIIRKKRTVEKLKKFIFTFIDKMEKLINYLYHKHKGIYIMKILKLHRLV</sequence>
<dbReference type="Proteomes" id="UP000076004">
    <property type="component" value="Chromosome 13"/>
</dbReference>
<dbReference type="KEGG" id="pgab:PGSY75_1301500"/>
<protein>
    <submittedName>
        <fullName evidence="3">Exported protein (PHISTa)</fullName>
    </submittedName>
</protein>
<dbReference type="InterPro" id="IPR044885">
    <property type="entry name" value="PRESA_N_sf"/>
</dbReference>
<dbReference type="EMBL" id="LVLB01000014">
    <property type="protein sequence ID" value="KYN96819.1"/>
    <property type="molecule type" value="Genomic_DNA"/>
</dbReference>
<comment type="caution">
    <text evidence="3">The sequence shown here is derived from an EMBL/GenBank/DDBJ whole genome shotgun (WGS) entry which is preliminary data.</text>
</comment>
<keyword evidence="1" id="KW-0472">Membrane</keyword>
<evidence type="ECO:0000313" key="3">
    <source>
        <dbReference type="EMBL" id="KYN96819.1"/>
    </source>
</evidence>
<feature type="domain" description="Plasmodium RESA N-terminal" evidence="2">
    <location>
        <begin position="170"/>
        <end position="296"/>
    </location>
</feature>
<evidence type="ECO:0000256" key="1">
    <source>
        <dbReference type="SAM" id="Phobius"/>
    </source>
</evidence>
<proteinExistence type="predicted"/>
<evidence type="ECO:0000259" key="2">
    <source>
        <dbReference type="Pfam" id="PF09687"/>
    </source>
</evidence>
<dbReference type="InterPro" id="IPR006526">
    <property type="entry name" value="Export_prot_PHISTa/b/c"/>
</dbReference>
<dbReference type="VEuPathDB" id="PlasmoDB:PGABG01_0026300"/>